<evidence type="ECO:0000313" key="2">
    <source>
        <dbReference type="EMBL" id="KJA27973.1"/>
    </source>
</evidence>
<feature type="region of interest" description="Disordered" evidence="1">
    <location>
        <begin position="18"/>
        <end position="70"/>
    </location>
</feature>
<dbReference type="EMBL" id="KN817522">
    <property type="protein sequence ID" value="KJA27973.1"/>
    <property type="molecule type" value="Genomic_DNA"/>
</dbReference>
<dbReference type="AlphaFoldDB" id="A0A0D2MVF1"/>
<dbReference type="Proteomes" id="UP000054270">
    <property type="component" value="Unassembled WGS sequence"/>
</dbReference>
<keyword evidence="3" id="KW-1185">Reference proteome</keyword>
<proteinExistence type="predicted"/>
<name>A0A0D2MVF1_HYPSF</name>
<reference evidence="3" key="1">
    <citation type="submission" date="2014-04" db="EMBL/GenBank/DDBJ databases">
        <title>Evolutionary Origins and Diversification of the Mycorrhizal Mutualists.</title>
        <authorList>
            <consortium name="DOE Joint Genome Institute"/>
            <consortium name="Mycorrhizal Genomics Consortium"/>
            <person name="Kohler A."/>
            <person name="Kuo A."/>
            <person name="Nagy L.G."/>
            <person name="Floudas D."/>
            <person name="Copeland A."/>
            <person name="Barry K.W."/>
            <person name="Cichocki N."/>
            <person name="Veneault-Fourrey C."/>
            <person name="LaButti K."/>
            <person name="Lindquist E.A."/>
            <person name="Lipzen A."/>
            <person name="Lundell T."/>
            <person name="Morin E."/>
            <person name="Murat C."/>
            <person name="Riley R."/>
            <person name="Ohm R."/>
            <person name="Sun H."/>
            <person name="Tunlid A."/>
            <person name="Henrissat B."/>
            <person name="Grigoriev I.V."/>
            <person name="Hibbett D.S."/>
            <person name="Martin F."/>
        </authorList>
    </citation>
    <scope>NUCLEOTIDE SEQUENCE [LARGE SCALE GENOMIC DNA]</scope>
    <source>
        <strain evidence="3">FD-334 SS-4</strain>
    </source>
</reference>
<protein>
    <submittedName>
        <fullName evidence="2">Uncharacterized protein</fullName>
    </submittedName>
</protein>
<accession>A0A0D2MVF1</accession>
<organism evidence="2 3">
    <name type="scientific">Hypholoma sublateritium (strain FD-334 SS-4)</name>
    <dbReference type="NCBI Taxonomy" id="945553"/>
    <lineage>
        <taxon>Eukaryota</taxon>
        <taxon>Fungi</taxon>
        <taxon>Dikarya</taxon>
        <taxon>Basidiomycota</taxon>
        <taxon>Agaricomycotina</taxon>
        <taxon>Agaricomycetes</taxon>
        <taxon>Agaricomycetidae</taxon>
        <taxon>Agaricales</taxon>
        <taxon>Agaricineae</taxon>
        <taxon>Strophariaceae</taxon>
        <taxon>Hypholoma</taxon>
    </lineage>
</organism>
<evidence type="ECO:0000256" key="1">
    <source>
        <dbReference type="SAM" id="MobiDB-lite"/>
    </source>
</evidence>
<feature type="region of interest" description="Disordered" evidence="1">
    <location>
        <begin position="98"/>
        <end position="132"/>
    </location>
</feature>
<evidence type="ECO:0000313" key="3">
    <source>
        <dbReference type="Proteomes" id="UP000054270"/>
    </source>
</evidence>
<sequence length="132" mass="13612">MTRADESKLPSLIVACMHSPHQPTHVRGRGRGPAGPTARRTSRSGRVTAMSRKAPPPAPHSPSDHAARQRLLDAPTVCPAALPPAGVSARLGSAEIKRARSGRAGRGSTSLISRAGGKGGGVARRVPPARDI</sequence>
<gene>
    <name evidence="2" type="ORF">HYPSUDRAFT_211995</name>
</gene>